<dbReference type="PROSITE" id="PS00670">
    <property type="entry name" value="D_2_HYDROXYACID_DH_2"/>
    <property type="match status" value="1"/>
</dbReference>
<dbReference type="PANTHER" id="PTHR43761:SF1">
    <property type="entry name" value="D-ISOMER SPECIFIC 2-HYDROXYACID DEHYDROGENASE CATALYTIC DOMAIN-CONTAINING PROTEIN-RELATED"/>
    <property type="match status" value="1"/>
</dbReference>
<dbReference type="PROSITE" id="PS00671">
    <property type="entry name" value="D_2_HYDROXYACID_DH_3"/>
    <property type="match status" value="1"/>
</dbReference>
<dbReference type="PANTHER" id="PTHR43761">
    <property type="entry name" value="D-ISOMER SPECIFIC 2-HYDROXYACID DEHYDROGENASE FAMILY PROTEIN (AFU_ORTHOLOGUE AFUA_1G13630)"/>
    <property type="match status" value="1"/>
</dbReference>
<dbReference type="EMBL" id="FNCK01000001">
    <property type="protein sequence ID" value="SDF89666.1"/>
    <property type="molecule type" value="Genomic_DNA"/>
</dbReference>
<evidence type="ECO:0000259" key="6">
    <source>
        <dbReference type="Pfam" id="PF02826"/>
    </source>
</evidence>
<evidence type="ECO:0000256" key="4">
    <source>
        <dbReference type="RuleBase" id="RU003719"/>
    </source>
</evidence>
<sequence>MKIVILESLKIPEERIQELAQPLIEAGHEFKYYSEKTTDPDEMIKRCQGADIITLANNPFPEEVLDQLDMVKYINVAFTGVDHIPLIQAKDRDILVSNAAGYANTAVAELVLGMTLNLFRQIKASDQEVRMTQEFPGIRQGFEIKGKTVGIIGTGKIGKETAKLFKAFGAHLMGFNRSRDPELIQMGMNYSSLEELLVKSDIITIHLPLNRETQQFFGEDQLRAMKKSAVLINCARGPIVDSDALAKALIEGEIAGAGIDVFDSEAPLREDHPLLSAPNTLLSPHIGYFTHEAMDLRALIAFENIYKFLGNKPQNLI</sequence>
<dbReference type="SUPFAM" id="SSF51735">
    <property type="entry name" value="NAD(P)-binding Rossmann-fold domains"/>
    <property type="match status" value="1"/>
</dbReference>
<evidence type="ECO:0000313" key="7">
    <source>
        <dbReference type="EMBL" id="SDF89666.1"/>
    </source>
</evidence>
<gene>
    <name evidence="7" type="ORF">SAMN05421791_101370</name>
</gene>
<name>A0A1G7PTT0_9LACT</name>
<dbReference type="Proteomes" id="UP000199708">
    <property type="component" value="Unassembled WGS sequence"/>
</dbReference>
<dbReference type="OrthoDB" id="9805416at2"/>
<dbReference type="InterPro" id="IPR006140">
    <property type="entry name" value="D-isomer_DH_NAD-bd"/>
</dbReference>
<evidence type="ECO:0000256" key="1">
    <source>
        <dbReference type="ARBA" id="ARBA00005854"/>
    </source>
</evidence>
<dbReference type="InterPro" id="IPR050418">
    <property type="entry name" value="D-iso_2-hydroxyacid_DH_PdxB"/>
</dbReference>
<keyword evidence="3" id="KW-0520">NAD</keyword>
<evidence type="ECO:0000259" key="5">
    <source>
        <dbReference type="Pfam" id="PF00389"/>
    </source>
</evidence>
<dbReference type="Gene3D" id="3.40.50.720">
    <property type="entry name" value="NAD(P)-binding Rossmann-like Domain"/>
    <property type="match status" value="2"/>
</dbReference>
<dbReference type="AlphaFoldDB" id="A0A1G7PTT0"/>
<dbReference type="STRING" id="120956.SAMN05421791_101370"/>
<proteinExistence type="inferred from homology"/>
<dbReference type="PROSITE" id="PS00065">
    <property type="entry name" value="D_2_HYDROXYACID_DH_1"/>
    <property type="match status" value="1"/>
</dbReference>
<keyword evidence="2 4" id="KW-0560">Oxidoreductase</keyword>
<dbReference type="FunFam" id="3.40.50.720:FF:000203">
    <property type="entry name" value="D-3-phosphoglycerate dehydrogenase (SerA)"/>
    <property type="match status" value="1"/>
</dbReference>
<accession>A0A1G7PTT0</accession>
<dbReference type="InterPro" id="IPR029753">
    <property type="entry name" value="D-isomer_DH_CS"/>
</dbReference>
<dbReference type="SUPFAM" id="SSF52283">
    <property type="entry name" value="Formate/glycerate dehydrogenase catalytic domain-like"/>
    <property type="match status" value="1"/>
</dbReference>
<organism evidence="7 8">
    <name type="scientific">Facklamia miroungae</name>
    <dbReference type="NCBI Taxonomy" id="120956"/>
    <lineage>
        <taxon>Bacteria</taxon>
        <taxon>Bacillati</taxon>
        <taxon>Bacillota</taxon>
        <taxon>Bacilli</taxon>
        <taxon>Lactobacillales</taxon>
        <taxon>Aerococcaceae</taxon>
        <taxon>Facklamia</taxon>
    </lineage>
</organism>
<evidence type="ECO:0000256" key="2">
    <source>
        <dbReference type="ARBA" id="ARBA00023002"/>
    </source>
</evidence>
<comment type="similarity">
    <text evidence="1 4">Belongs to the D-isomer specific 2-hydroxyacid dehydrogenase family.</text>
</comment>
<dbReference type="RefSeq" id="WP_090289062.1">
    <property type="nucleotide sequence ID" value="NZ_FNCK01000001.1"/>
</dbReference>
<dbReference type="Pfam" id="PF02826">
    <property type="entry name" value="2-Hacid_dh_C"/>
    <property type="match status" value="1"/>
</dbReference>
<evidence type="ECO:0000313" key="8">
    <source>
        <dbReference type="Proteomes" id="UP000199708"/>
    </source>
</evidence>
<keyword evidence="8" id="KW-1185">Reference proteome</keyword>
<dbReference type="Pfam" id="PF00389">
    <property type="entry name" value="2-Hacid_dh"/>
    <property type="match status" value="1"/>
</dbReference>
<reference evidence="7 8" key="1">
    <citation type="submission" date="2016-10" db="EMBL/GenBank/DDBJ databases">
        <authorList>
            <person name="de Groot N.N."/>
        </authorList>
    </citation>
    <scope>NUCLEOTIDE SEQUENCE [LARGE SCALE GENOMIC DNA]</scope>
    <source>
        <strain evidence="7 8">ATCC BAA-466</strain>
    </source>
</reference>
<dbReference type="GO" id="GO:0051287">
    <property type="term" value="F:NAD binding"/>
    <property type="evidence" value="ECO:0007669"/>
    <property type="project" value="InterPro"/>
</dbReference>
<evidence type="ECO:0000256" key="3">
    <source>
        <dbReference type="ARBA" id="ARBA00023027"/>
    </source>
</evidence>
<dbReference type="GO" id="GO:0016616">
    <property type="term" value="F:oxidoreductase activity, acting on the CH-OH group of donors, NAD or NADP as acceptor"/>
    <property type="evidence" value="ECO:0007669"/>
    <property type="project" value="InterPro"/>
</dbReference>
<dbReference type="InterPro" id="IPR006139">
    <property type="entry name" value="D-isomer_2_OHA_DH_cat_dom"/>
</dbReference>
<dbReference type="InterPro" id="IPR029752">
    <property type="entry name" value="D-isomer_DH_CS1"/>
</dbReference>
<dbReference type="InterPro" id="IPR036291">
    <property type="entry name" value="NAD(P)-bd_dom_sf"/>
</dbReference>
<feature type="domain" description="D-isomer specific 2-hydroxyacid dehydrogenase NAD-binding" evidence="6">
    <location>
        <begin position="112"/>
        <end position="287"/>
    </location>
</feature>
<feature type="domain" description="D-isomer specific 2-hydroxyacid dehydrogenase catalytic" evidence="5">
    <location>
        <begin position="13"/>
        <end position="313"/>
    </location>
</feature>
<protein>
    <submittedName>
        <fullName evidence="7">D-3-phosphoglycerate dehydrogenase</fullName>
    </submittedName>
</protein>